<comment type="caution">
    <text evidence="5">The sequence shown here is derived from an EMBL/GenBank/DDBJ whole genome shotgun (WGS) entry which is preliminary data.</text>
</comment>
<keyword evidence="6" id="KW-1185">Reference proteome</keyword>
<dbReference type="InterPro" id="IPR000873">
    <property type="entry name" value="AMP-dep_synth/lig_dom"/>
</dbReference>
<dbReference type="GO" id="GO:0005524">
    <property type="term" value="F:ATP binding"/>
    <property type="evidence" value="ECO:0007669"/>
    <property type="project" value="UniProtKB-KW"/>
</dbReference>
<dbReference type="InterPro" id="IPR042099">
    <property type="entry name" value="ANL_N_sf"/>
</dbReference>
<name>A0A7Y0LBH3_9GAMM</name>
<keyword evidence="2" id="KW-0067">ATP-binding</keyword>
<accession>A0A7Y0LBH3</accession>
<dbReference type="InterPro" id="IPR020845">
    <property type="entry name" value="AMP-binding_CS"/>
</dbReference>
<evidence type="ECO:0000313" key="6">
    <source>
        <dbReference type="Proteomes" id="UP000568664"/>
    </source>
</evidence>
<dbReference type="AlphaFoldDB" id="A0A7Y0LBH3"/>
<comment type="catalytic activity">
    <reaction evidence="3">
        <text>a long-chain fatty acid + ATP + CoA = a long-chain fatty acyl-CoA + AMP + diphosphate</text>
        <dbReference type="Rhea" id="RHEA:15421"/>
        <dbReference type="ChEBI" id="CHEBI:30616"/>
        <dbReference type="ChEBI" id="CHEBI:33019"/>
        <dbReference type="ChEBI" id="CHEBI:57287"/>
        <dbReference type="ChEBI" id="CHEBI:57560"/>
        <dbReference type="ChEBI" id="CHEBI:83139"/>
        <dbReference type="ChEBI" id="CHEBI:456215"/>
        <dbReference type="EC" id="6.2.1.3"/>
    </reaction>
    <physiologicalReaction direction="left-to-right" evidence="3">
        <dbReference type="Rhea" id="RHEA:15422"/>
    </physiologicalReaction>
</comment>
<dbReference type="GO" id="GO:0016020">
    <property type="term" value="C:membrane"/>
    <property type="evidence" value="ECO:0007669"/>
    <property type="project" value="TreeGrafter"/>
</dbReference>
<evidence type="ECO:0000256" key="2">
    <source>
        <dbReference type="ARBA" id="ARBA00022840"/>
    </source>
</evidence>
<dbReference type="EMBL" id="JABBXH010000002">
    <property type="protein sequence ID" value="NMP31133.1"/>
    <property type="molecule type" value="Genomic_DNA"/>
</dbReference>
<reference evidence="5 6" key="1">
    <citation type="submission" date="2020-04" db="EMBL/GenBank/DDBJ databases">
        <title>Thalassotalea sp. M1531, isolated from the surface of marine red alga.</title>
        <authorList>
            <person name="Pang L."/>
            <person name="Lu D.-C."/>
        </authorList>
    </citation>
    <scope>NUCLEOTIDE SEQUENCE [LARGE SCALE GENOMIC DNA]</scope>
    <source>
        <strain evidence="5 6">M1531</strain>
    </source>
</reference>
<evidence type="ECO:0000256" key="3">
    <source>
        <dbReference type="ARBA" id="ARBA00024484"/>
    </source>
</evidence>
<dbReference type="GO" id="GO:0004467">
    <property type="term" value="F:long-chain fatty acid-CoA ligase activity"/>
    <property type="evidence" value="ECO:0007669"/>
    <property type="project" value="UniProtKB-EC"/>
</dbReference>
<dbReference type="RefSeq" id="WP_169074470.1">
    <property type="nucleotide sequence ID" value="NZ_JABBXH010000002.1"/>
</dbReference>
<evidence type="ECO:0000259" key="4">
    <source>
        <dbReference type="Pfam" id="PF00501"/>
    </source>
</evidence>
<protein>
    <submittedName>
        <fullName evidence="5">AMP-binding protein</fullName>
    </submittedName>
</protein>
<dbReference type="Pfam" id="PF23562">
    <property type="entry name" value="AMP-binding_C_3"/>
    <property type="match status" value="1"/>
</dbReference>
<feature type="domain" description="AMP-dependent synthetase/ligase" evidence="4">
    <location>
        <begin position="12"/>
        <end position="384"/>
    </location>
</feature>
<evidence type="ECO:0000256" key="1">
    <source>
        <dbReference type="ARBA" id="ARBA00022741"/>
    </source>
</evidence>
<dbReference type="InterPro" id="IPR045851">
    <property type="entry name" value="AMP-bd_C_sf"/>
</dbReference>
<dbReference type="Proteomes" id="UP000568664">
    <property type="component" value="Unassembled WGS sequence"/>
</dbReference>
<sequence length="546" mass="60666">MAYQSNVEYLLHHVTQQKEHVYLHQPVEGQWQTFTWGEVEQQARKIAAAIKSQNYPAKSRIGILSKNCAQWFIADLAIMMADMVSVPIFFNANEKSISHIIKHSELKAIFVGKLDELESSNAGIPEDVLRISFPYPTIPANANWQEWLNEFEPLDDIYLPKAEENATIIYTSGSTGVPKGVPLTHANIMSAAVCAVDEMKVKSTDRFMSYLPLAHITERSLIEGVSMVSGCSIYFVESLDTFIDNVKHAKPTRFISVPRLWLKFQSEILAKIPQRKLEFLLKVPFVGQLISKKIRKNLGFECVERFGSGSAPTPPSVIHWYQKLGICLEEGWGMSETSGLSCGNNPFSEQDIGTIGRPLSCVEMKLSDEDEILIRGEAVFSGYYLNPEADENAFADGWFRTGDRGEVTDTGAFKIIGRLKEEFKTSKGKYVTPAPIEGKLCASSNIELACVTGAGLKQPVALIVLAESANSNKEGLATELSQTLAEVNNTLERHQHLDYLYVCKDIWTIENGLLTPTLKIKRGSIEDKYGAILTDDLTPAGGVIFE</sequence>
<dbReference type="PANTHER" id="PTHR43272">
    <property type="entry name" value="LONG-CHAIN-FATTY-ACID--COA LIGASE"/>
    <property type="match status" value="1"/>
</dbReference>
<evidence type="ECO:0000313" key="5">
    <source>
        <dbReference type="EMBL" id="NMP31133.1"/>
    </source>
</evidence>
<proteinExistence type="predicted"/>
<dbReference type="Pfam" id="PF00501">
    <property type="entry name" value="AMP-binding"/>
    <property type="match status" value="1"/>
</dbReference>
<dbReference type="Gene3D" id="3.30.300.30">
    <property type="match status" value="1"/>
</dbReference>
<dbReference type="SUPFAM" id="SSF56801">
    <property type="entry name" value="Acetyl-CoA synthetase-like"/>
    <property type="match status" value="1"/>
</dbReference>
<organism evidence="5 6">
    <name type="scientific">Thalassotalea algicola</name>
    <dbReference type="NCBI Taxonomy" id="2716224"/>
    <lineage>
        <taxon>Bacteria</taxon>
        <taxon>Pseudomonadati</taxon>
        <taxon>Pseudomonadota</taxon>
        <taxon>Gammaproteobacteria</taxon>
        <taxon>Alteromonadales</taxon>
        <taxon>Colwelliaceae</taxon>
        <taxon>Thalassotalea</taxon>
    </lineage>
</organism>
<dbReference type="Gene3D" id="3.40.50.12780">
    <property type="entry name" value="N-terminal domain of ligase-like"/>
    <property type="match status" value="1"/>
</dbReference>
<dbReference type="PROSITE" id="PS00455">
    <property type="entry name" value="AMP_BINDING"/>
    <property type="match status" value="1"/>
</dbReference>
<dbReference type="PANTHER" id="PTHR43272:SF33">
    <property type="entry name" value="AMP-BINDING DOMAIN-CONTAINING PROTEIN-RELATED"/>
    <property type="match status" value="1"/>
</dbReference>
<keyword evidence="1" id="KW-0547">Nucleotide-binding</keyword>
<gene>
    <name evidence="5" type="ORF">HII17_06110</name>
</gene>